<name>A0A239IS51_9RHOB</name>
<dbReference type="Pfam" id="PF01963">
    <property type="entry name" value="TraB_PrgY_gumN"/>
    <property type="match status" value="1"/>
</dbReference>
<evidence type="ECO:0000313" key="3">
    <source>
        <dbReference type="Proteomes" id="UP000198440"/>
    </source>
</evidence>
<dbReference type="EMBL" id="FZON01000045">
    <property type="protein sequence ID" value="SNS96375.1"/>
    <property type="molecule type" value="Genomic_DNA"/>
</dbReference>
<sequence>MAHPVRGFARAGLACLALIFAASAAQAQDWATREVCEPPRIAVFDEVFAPEGAEELDRRAALIPNATGRFWRVTAPGGGTSYLWGTMHSSHRSVLDLPDTVLDALKGASRVALEIDPRFPDRESHDRFMQGADVYRPAPSGFRFADLGLPGDIEHNLGNRLTSLGWPRTALDQLKFGTLAELLLYDPCEDFTGGVLPTQDSYLQTLAHIQGIPILPLEHRNRLSNKLNTPGNEDLARAIIGTYAIYLSPGATPEARATGLGLYQQGRVGVMMAWDRAQISAALGNEGPALYARMTDYLVDERNVDFVNAARDALEQGGLFVAVGNFHLPGDKGMIELLRAEGFTITRIALPGEAP</sequence>
<feature type="chain" id="PRO_5012918489" description="TraB family protein" evidence="1">
    <location>
        <begin position="28"/>
        <end position="355"/>
    </location>
</feature>
<proteinExistence type="predicted"/>
<organism evidence="2 3">
    <name type="scientific">Antarctobacter heliothermus</name>
    <dbReference type="NCBI Taxonomy" id="74033"/>
    <lineage>
        <taxon>Bacteria</taxon>
        <taxon>Pseudomonadati</taxon>
        <taxon>Pseudomonadota</taxon>
        <taxon>Alphaproteobacteria</taxon>
        <taxon>Rhodobacterales</taxon>
        <taxon>Roseobacteraceae</taxon>
        <taxon>Antarctobacter</taxon>
    </lineage>
</organism>
<evidence type="ECO:0000256" key="1">
    <source>
        <dbReference type="SAM" id="SignalP"/>
    </source>
</evidence>
<evidence type="ECO:0008006" key="4">
    <source>
        <dbReference type="Google" id="ProtNLM"/>
    </source>
</evidence>
<gene>
    <name evidence="2" type="ORF">SAMN04488078_104525</name>
</gene>
<evidence type="ECO:0000313" key="2">
    <source>
        <dbReference type="EMBL" id="SNS96375.1"/>
    </source>
</evidence>
<dbReference type="PANTHER" id="PTHR40590:SF1">
    <property type="entry name" value="CYTOPLASMIC PROTEIN"/>
    <property type="match status" value="1"/>
</dbReference>
<dbReference type="AlphaFoldDB" id="A0A239IS51"/>
<protein>
    <recommendedName>
        <fullName evidence="4">TraB family protein</fullName>
    </recommendedName>
</protein>
<accession>A0A239IS51</accession>
<dbReference type="InterPro" id="IPR002816">
    <property type="entry name" value="TraB/PrgY/GumN_fam"/>
</dbReference>
<dbReference type="Proteomes" id="UP000198440">
    <property type="component" value="Unassembled WGS sequence"/>
</dbReference>
<dbReference type="CDD" id="cd14789">
    <property type="entry name" value="Tiki"/>
    <property type="match status" value="1"/>
</dbReference>
<dbReference type="PANTHER" id="PTHR40590">
    <property type="entry name" value="CYTOPLASMIC PROTEIN-RELATED"/>
    <property type="match status" value="1"/>
</dbReference>
<dbReference type="RefSeq" id="WP_089279417.1">
    <property type="nucleotide sequence ID" value="NZ_FZON01000045.1"/>
</dbReference>
<reference evidence="2 3" key="1">
    <citation type="submission" date="2017-06" db="EMBL/GenBank/DDBJ databases">
        <authorList>
            <person name="Kim H.J."/>
            <person name="Triplett B.A."/>
        </authorList>
    </citation>
    <scope>NUCLEOTIDE SEQUENCE [LARGE SCALE GENOMIC DNA]</scope>
    <source>
        <strain evidence="2 3">DSM 11445</strain>
    </source>
</reference>
<keyword evidence="1" id="KW-0732">Signal</keyword>
<feature type="signal peptide" evidence="1">
    <location>
        <begin position="1"/>
        <end position="27"/>
    </location>
</feature>
<dbReference type="InterPro" id="IPR047111">
    <property type="entry name" value="YbaP-like"/>
</dbReference>
<dbReference type="OrthoDB" id="9806326at2"/>